<comment type="similarity">
    <text evidence="4">Belongs to the N(4)/N(6)-methyltransferase family.</text>
</comment>
<evidence type="ECO:0000256" key="4">
    <source>
        <dbReference type="RuleBase" id="RU362026"/>
    </source>
</evidence>
<dbReference type="Pfam" id="PF01555">
    <property type="entry name" value="N6_N4_Mtase"/>
    <property type="match status" value="1"/>
</dbReference>
<evidence type="ECO:0000256" key="3">
    <source>
        <dbReference type="ARBA" id="ARBA00047942"/>
    </source>
</evidence>
<name>A0A5N7MRI2_9HYPH</name>
<keyword evidence="2" id="KW-0808">Transferase</keyword>
<evidence type="ECO:0000259" key="5">
    <source>
        <dbReference type="Pfam" id="PF01555"/>
    </source>
</evidence>
<dbReference type="Proteomes" id="UP000403266">
    <property type="component" value="Unassembled WGS sequence"/>
</dbReference>
<feature type="domain" description="DNA methylase N-4/N-6" evidence="5">
    <location>
        <begin position="92"/>
        <end position="343"/>
    </location>
</feature>
<protein>
    <recommendedName>
        <fullName evidence="4">Methyltransferase</fullName>
        <ecNumber evidence="4">2.1.1.-</ecNumber>
    </recommendedName>
</protein>
<dbReference type="GO" id="GO:0003677">
    <property type="term" value="F:DNA binding"/>
    <property type="evidence" value="ECO:0007669"/>
    <property type="project" value="InterPro"/>
</dbReference>
<gene>
    <name evidence="6" type="ORF">FS320_31420</name>
</gene>
<dbReference type="GO" id="GO:0032259">
    <property type="term" value="P:methylation"/>
    <property type="evidence" value="ECO:0007669"/>
    <property type="project" value="UniProtKB-KW"/>
</dbReference>
<accession>A0A5N7MRI2</accession>
<dbReference type="GO" id="GO:0009007">
    <property type="term" value="F:site-specific DNA-methyltransferase (adenine-specific) activity"/>
    <property type="evidence" value="ECO:0007669"/>
    <property type="project" value="UniProtKB-EC"/>
</dbReference>
<dbReference type="EC" id="2.1.1.-" evidence="4"/>
<evidence type="ECO:0000313" key="6">
    <source>
        <dbReference type="EMBL" id="MPR29478.1"/>
    </source>
</evidence>
<dbReference type="Gene3D" id="3.40.50.150">
    <property type="entry name" value="Vaccinia Virus protein VP39"/>
    <property type="match status" value="1"/>
</dbReference>
<evidence type="ECO:0000313" key="7">
    <source>
        <dbReference type="Proteomes" id="UP000403266"/>
    </source>
</evidence>
<sequence>MPDSERTARITISGQTYNAFEREVRWAQQRAKLHGLLRPADAGLWALTDKGQSALTKATPGIVVTIFMTDKGVALWGHCEDAVGLLDDNSLSLVFSSPPYPLLRKKEYGNLDEREYLDWMLRLAEQWMPKLAKDASVALNLGDAWRRGEPTLSLYQERLLIKFEDELGLKLCQRFAWQNPARLPNPAEWVTVRRIRVKPSLENVFWLSASDNPYADNRQILVPYSDSMKAVLKRGGQEAATRPAGYKMAEGAFGSDNGGAIPGNLIVAANTESNSDYIRSVKAAGLPVHPARFPAALPEMFIKFLTRPKDLVFEPFGGSLTTAAVAEALDRRWVASECMLEYILGGQLRFSKRMAA</sequence>
<keyword evidence="7" id="KW-1185">Reference proteome</keyword>
<comment type="catalytic activity">
    <reaction evidence="3">
        <text>a 2'-deoxyadenosine in DNA + S-adenosyl-L-methionine = an N(6)-methyl-2'-deoxyadenosine in DNA + S-adenosyl-L-homocysteine + H(+)</text>
        <dbReference type="Rhea" id="RHEA:15197"/>
        <dbReference type="Rhea" id="RHEA-COMP:12418"/>
        <dbReference type="Rhea" id="RHEA-COMP:12419"/>
        <dbReference type="ChEBI" id="CHEBI:15378"/>
        <dbReference type="ChEBI" id="CHEBI:57856"/>
        <dbReference type="ChEBI" id="CHEBI:59789"/>
        <dbReference type="ChEBI" id="CHEBI:90615"/>
        <dbReference type="ChEBI" id="CHEBI:90616"/>
        <dbReference type="EC" id="2.1.1.72"/>
    </reaction>
</comment>
<evidence type="ECO:0000256" key="2">
    <source>
        <dbReference type="ARBA" id="ARBA00022679"/>
    </source>
</evidence>
<dbReference type="InterPro" id="IPR002941">
    <property type="entry name" value="DNA_methylase_N4/N6"/>
</dbReference>
<evidence type="ECO:0000256" key="1">
    <source>
        <dbReference type="ARBA" id="ARBA00022603"/>
    </source>
</evidence>
<proteinExistence type="inferred from homology"/>
<dbReference type="InterPro" id="IPR001091">
    <property type="entry name" value="RM_Methyltransferase"/>
</dbReference>
<dbReference type="EMBL" id="VOSK01000234">
    <property type="protein sequence ID" value="MPR29478.1"/>
    <property type="molecule type" value="Genomic_DNA"/>
</dbReference>
<dbReference type="InterPro" id="IPR029063">
    <property type="entry name" value="SAM-dependent_MTases_sf"/>
</dbReference>
<dbReference type="AlphaFoldDB" id="A0A5N7MRI2"/>
<keyword evidence="1 6" id="KW-0489">Methyltransferase</keyword>
<dbReference type="SUPFAM" id="SSF53335">
    <property type="entry name" value="S-adenosyl-L-methionine-dependent methyltransferases"/>
    <property type="match status" value="1"/>
</dbReference>
<dbReference type="GO" id="GO:0008170">
    <property type="term" value="F:N-methyltransferase activity"/>
    <property type="evidence" value="ECO:0007669"/>
    <property type="project" value="InterPro"/>
</dbReference>
<comment type="caution">
    <text evidence="6">The sequence shown here is derived from an EMBL/GenBank/DDBJ whole genome shotgun (WGS) entry which is preliminary data.</text>
</comment>
<organism evidence="6 7">
    <name type="scientific">Microvirga tunisiensis</name>
    <dbReference type="NCBI Taxonomy" id="2108360"/>
    <lineage>
        <taxon>Bacteria</taxon>
        <taxon>Pseudomonadati</taxon>
        <taxon>Pseudomonadota</taxon>
        <taxon>Alphaproteobacteria</taxon>
        <taxon>Hyphomicrobiales</taxon>
        <taxon>Methylobacteriaceae</taxon>
        <taxon>Microvirga</taxon>
    </lineage>
</organism>
<dbReference type="PRINTS" id="PR00508">
    <property type="entry name" value="S21N4MTFRASE"/>
</dbReference>
<reference evidence="6 7" key="1">
    <citation type="journal article" date="2019" name="Syst. Appl. Microbiol.">
        <title>Microvirga tunisiensis sp. nov., a root nodule symbiotic bacterium isolated from Lupinus micranthus and L. luteus grown in Northern Tunisia.</title>
        <authorList>
            <person name="Msaddak A."/>
            <person name="Rejili M."/>
            <person name="Duran D."/>
            <person name="Mars M."/>
            <person name="Palacios J.M."/>
            <person name="Ruiz-Argueso T."/>
            <person name="Rey L."/>
            <person name="Imperial J."/>
        </authorList>
    </citation>
    <scope>NUCLEOTIDE SEQUENCE [LARGE SCALE GENOMIC DNA]</scope>
    <source>
        <strain evidence="6 7">Lmie10</strain>
    </source>
</reference>